<dbReference type="InterPro" id="IPR013762">
    <property type="entry name" value="Integrase-like_cat_sf"/>
</dbReference>
<protein>
    <recommendedName>
        <fullName evidence="5">Core-binding (CB) domain-containing protein</fullName>
    </recommendedName>
</protein>
<comment type="caution">
    <text evidence="6">The sequence shown here is derived from an EMBL/GenBank/DDBJ whole genome shotgun (WGS) entry which is preliminary data.</text>
</comment>
<name>A0ABV9ALR7_9ACTN</name>
<evidence type="ECO:0000313" key="7">
    <source>
        <dbReference type="Proteomes" id="UP001595839"/>
    </source>
</evidence>
<dbReference type="Gene3D" id="1.10.150.130">
    <property type="match status" value="1"/>
</dbReference>
<proteinExistence type="predicted"/>
<dbReference type="RefSeq" id="WP_381169908.1">
    <property type="nucleotide sequence ID" value="NZ_JBHSFK010000004.1"/>
</dbReference>
<dbReference type="Gene3D" id="1.10.443.10">
    <property type="entry name" value="Intergrase catalytic core"/>
    <property type="match status" value="1"/>
</dbReference>
<dbReference type="SUPFAM" id="SSF56349">
    <property type="entry name" value="DNA breaking-rejoining enzymes"/>
    <property type="match status" value="1"/>
</dbReference>
<keyword evidence="7" id="KW-1185">Reference proteome</keyword>
<sequence>MTGDQVPVLAGWKDLAEREDRVGIHPGDPILPSPAYRIDEALSRYLCRSSFARLAQETKRNYTDDYCLFFDFLWGREKAWRDATADDLWDFEDWRTRSLRNPRRIGGARWNRGLAALIRLYEWAVQRDHLTVNPVIMRSVLGRSGQRVLVPAARAIAKRNSARWVYEPASVRRDLTAYAAEDRRWVIEDARDAGRYRKIRRPIVIFDPVRPHLAQYTSGINRGEKVDVRLLGPRERQRLLIDTEQGLEPAMFWLGESGMPLTLSAWKDMFTTANQRCEEQGLDLFAHAHLLRHTFAVITLEQLQRGHIAALGDMNPAQRLHYQRIFGDPMDWVRRRLGHASQLSTLIYLHALQELEMETRMALVPDTWEDPRDTPAAALGDEKPPRDLPEEKETTW</sequence>
<organism evidence="6 7">
    <name type="scientific">Streptomyces vulcanius</name>
    <dbReference type="NCBI Taxonomy" id="1441876"/>
    <lineage>
        <taxon>Bacteria</taxon>
        <taxon>Bacillati</taxon>
        <taxon>Actinomycetota</taxon>
        <taxon>Actinomycetes</taxon>
        <taxon>Kitasatosporales</taxon>
        <taxon>Streptomycetaceae</taxon>
        <taxon>Streptomyces</taxon>
    </lineage>
</organism>
<evidence type="ECO:0000313" key="6">
    <source>
        <dbReference type="EMBL" id="MFC4499610.1"/>
    </source>
</evidence>
<keyword evidence="2" id="KW-0233">DNA recombination</keyword>
<feature type="region of interest" description="Disordered" evidence="4">
    <location>
        <begin position="366"/>
        <end position="396"/>
    </location>
</feature>
<dbReference type="PROSITE" id="PS51900">
    <property type="entry name" value="CB"/>
    <property type="match status" value="1"/>
</dbReference>
<accession>A0ABV9ALR7</accession>
<dbReference type="InterPro" id="IPR044068">
    <property type="entry name" value="CB"/>
</dbReference>
<keyword evidence="1 3" id="KW-0238">DNA-binding</keyword>
<evidence type="ECO:0000256" key="2">
    <source>
        <dbReference type="ARBA" id="ARBA00023172"/>
    </source>
</evidence>
<dbReference type="EMBL" id="JBHSFK010000004">
    <property type="protein sequence ID" value="MFC4499610.1"/>
    <property type="molecule type" value="Genomic_DNA"/>
</dbReference>
<feature type="compositionally biased region" description="Basic and acidic residues" evidence="4">
    <location>
        <begin position="380"/>
        <end position="396"/>
    </location>
</feature>
<dbReference type="InterPro" id="IPR011010">
    <property type="entry name" value="DNA_brk_join_enz"/>
</dbReference>
<evidence type="ECO:0000256" key="4">
    <source>
        <dbReference type="SAM" id="MobiDB-lite"/>
    </source>
</evidence>
<gene>
    <name evidence="6" type="ORF">ACFPIH_08720</name>
</gene>
<dbReference type="InterPro" id="IPR010998">
    <property type="entry name" value="Integrase_recombinase_N"/>
</dbReference>
<evidence type="ECO:0000256" key="3">
    <source>
        <dbReference type="PROSITE-ProRule" id="PRU01248"/>
    </source>
</evidence>
<reference evidence="7" key="1">
    <citation type="journal article" date="2019" name="Int. J. Syst. Evol. Microbiol.">
        <title>The Global Catalogue of Microorganisms (GCM) 10K type strain sequencing project: providing services to taxonomists for standard genome sequencing and annotation.</title>
        <authorList>
            <consortium name="The Broad Institute Genomics Platform"/>
            <consortium name="The Broad Institute Genome Sequencing Center for Infectious Disease"/>
            <person name="Wu L."/>
            <person name="Ma J."/>
        </authorList>
    </citation>
    <scope>NUCLEOTIDE SEQUENCE [LARGE SCALE GENOMIC DNA]</scope>
    <source>
        <strain evidence="7">CGMCC 4.7177</strain>
    </source>
</reference>
<feature type="domain" description="Core-binding (CB)" evidence="5">
    <location>
        <begin position="36"/>
        <end position="125"/>
    </location>
</feature>
<evidence type="ECO:0000256" key="1">
    <source>
        <dbReference type="ARBA" id="ARBA00023125"/>
    </source>
</evidence>
<evidence type="ECO:0000259" key="5">
    <source>
        <dbReference type="PROSITE" id="PS51900"/>
    </source>
</evidence>
<dbReference type="Proteomes" id="UP001595839">
    <property type="component" value="Unassembled WGS sequence"/>
</dbReference>